<protein>
    <recommendedName>
        <fullName evidence="3">Metallopeptidase family protein</fullName>
    </recommendedName>
</protein>
<dbReference type="InterPro" id="IPR038555">
    <property type="entry name" value="Zincin_1_sf"/>
</dbReference>
<dbReference type="SUPFAM" id="SSF55486">
    <property type="entry name" value="Metalloproteases ('zincins'), catalytic domain"/>
    <property type="match status" value="1"/>
</dbReference>
<comment type="caution">
    <text evidence="1">The sequence shown here is derived from an EMBL/GenBank/DDBJ whole genome shotgun (WGS) entry which is preliminary data.</text>
</comment>
<gene>
    <name evidence="1" type="ORF">GCM10018793_05800</name>
</gene>
<dbReference type="Gene3D" id="3.30.2010.20">
    <property type="match status" value="1"/>
</dbReference>
<dbReference type="CDD" id="cd12952">
    <property type="entry name" value="MMP_ACEL2062"/>
    <property type="match status" value="1"/>
</dbReference>
<dbReference type="InterPro" id="IPR010428">
    <property type="entry name" value="Zincin_1"/>
</dbReference>
<dbReference type="Proteomes" id="UP000603708">
    <property type="component" value="Unassembled WGS sequence"/>
</dbReference>
<reference evidence="1" key="1">
    <citation type="journal article" date="2014" name="Int. J. Syst. Evol. Microbiol.">
        <title>Complete genome sequence of Corynebacterium casei LMG S-19264T (=DSM 44701T), isolated from a smear-ripened cheese.</title>
        <authorList>
            <consortium name="US DOE Joint Genome Institute (JGI-PGF)"/>
            <person name="Walter F."/>
            <person name="Albersmeier A."/>
            <person name="Kalinowski J."/>
            <person name="Ruckert C."/>
        </authorList>
    </citation>
    <scope>NUCLEOTIDE SEQUENCE</scope>
    <source>
        <strain evidence="1">JCM 5069</strain>
    </source>
</reference>
<sequence>MVVPVRAARPTAAAVPAGVDAGADGAVDGAVDGVVMPAAVDAAVVAAGASARVAGARAIHRVCPRPVAGMPGARCLVQAAGSCAAGLVHGTRRLPGPPGARCAGAPTARGSQGSAVADNGGVLEMTREEFEELVAEALDRVPPELMRLLDNVAVFVEDEPDPSDPDLLGLYEGTPLTERGEWYAGVLPDRITIYRGPTLRMCTTREEVVEETEVTVVHEIAHHFGIDDARLHDLGYG</sequence>
<organism evidence="1 2">
    <name type="scientific">Streptomyces sulfonofaciens</name>
    <dbReference type="NCBI Taxonomy" id="68272"/>
    <lineage>
        <taxon>Bacteria</taxon>
        <taxon>Bacillati</taxon>
        <taxon>Actinomycetota</taxon>
        <taxon>Actinomycetes</taxon>
        <taxon>Kitasatosporales</taxon>
        <taxon>Streptomycetaceae</taxon>
        <taxon>Streptomyces</taxon>
    </lineage>
</organism>
<dbReference type="AlphaFoldDB" id="A0A919FR51"/>
<evidence type="ECO:0008006" key="3">
    <source>
        <dbReference type="Google" id="ProtNLM"/>
    </source>
</evidence>
<reference evidence="1" key="2">
    <citation type="submission" date="2020-09" db="EMBL/GenBank/DDBJ databases">
        <authorList>
            <person name="Sun Q."/>
            <person name="Ohkuma M."/>
        </authorList>
    </citation>
    <scope>NUCLEOTIDE SEQUENCE</scope>
    <source>
        <strain evidence="1">JCM 5069</strain>
    </source>
</reference>
<dbReference type="Pfam" id="PF06262">
    <property type="entry name" value="Zincin_1"/>
    <property type="match status" value="1"/>
</dbReference>
<keyword evidence="2" id="KW-1185">Reference proteome</keyword>
<name>A0A919FR51_9ACTN</name>
<dbReference type="EMBL" id="BNCD01000001">
    <property type="protein sequence ID" value="GHH70937.1"/>
    <property type="molecule type" value="Genomic_DNA"/>
</dbReference>
<evidence type="ECO:0000313" key="2">
    <source>
        <dbReference type="Proteomes" id="UP000603708"/>
    </source>
</evidence>
<proteinExistence type="predicted"/>
<evidence type="ECO:0000313" key="1">
    <source>
        <dbReference type="EMBL" id="GHH70937.1"/>
    </source>
</evidence>
<accession>A0A919FR51</accession>